<proteinExistence type="predicted"/>
<feature type="compositionally biased region" description="Basic and acidic residues" evidence="1">
    <location>
        <begin position="1"/>
        <end position="13"/>
    </location>
</feature>
<comment type="caution">
    <text evidence="2">The sequence shown here is derived from an EMBL/GenBank/DDBJ whole genome shotgun (WGS) entry which is preliminary data.</text>
</comment>
<keyword evidence="3" id="KW-1185">Reference proteome</keyword>
<reference evidence="2 3" key="1">
    <citation type="submission" date="2024-01" db="EMBL/GenBank/DDBJ databases">
        <authorList>
            <person name="Alioto T."/>
            <person name="Alioto T."/>
            <person name="Gomez Garrido J."/>
        </authorList>
    </citation>
    <scope>NUCLEOTIDE SEQUENCE [LARGE SCALE GENOMIC DNA]</scope>
</reference>
<dbReference type="Proteomes" id="UP001314229">
    <property type="component" value="Unassembled WGS sequence"/>
</dbReference>
<accession>A0AAV1QFU8</accession>
<evidence type="ECO:0000313" key="3">
    <source>
        <dbReference type="Proteomes" id="UP001314229"/>
    </source>
</evidence>
<feature type="region of interest" description="Disordered" evidence="1">
    <location>
        <begin position="1"/>
        <end position="22"/>
    </location>
</feature>
<evidence type="ECO:0000313" key="2">
    <source>
        <dbReference type="EMBL" id="CAK6983287.1"/>
    </source>
</evidence>
<sequence length="89" mass="9650">ASRVYEEIREGDGQSRSPPVENSVQTSVVYSVATAAASCPLSKTEDEWSEVVYTRVYFSNRAAASLSSAPSGHVIYSAPRKRTNARIVP</sequence>
<organism evidence="2 3">
    <name type="scientific">Scomber scombrus</name>
    <name type="common">Atlantic mackerel</name>
    <name type="synonym">Scomber vernalis</name>
    <dbReference type="NCBI Taxonomy" id="13677"/>
    <lineage>
        <taxon>Eukaryota</taxon>
        <taxon>Metazoa</taxon>
        <taxon>Chordata</taxon>
        <taxon>Craniata</taxon>
        <taxon>Vertebrata</taxon>
        <taxon>Euteleostomi</taxon>
        <taxon>Actinopterygii</taxon>
        <taxon>Neopterygii</taxon>
        <taxon>Teleostei</taxon>
        <taxon>Neoteleostei</taxon>
        <taxon>Acanthomorphata</taxon>
        <taxon>Pelagiaria</taxon>
        <taxon>Scombriformes</taxon>
        <taxon>Scombridae</taxon>
        <taxon>Scomber</taxon>
    </lineage>
</organism>
<feature type="non-terminal residue" evidence="2">
    <location>
        <position position="1"/>
    </location>
</feature>
<dbReference type="AlphaFoldDB" id="A0AAV1QFU8"/>
<evidence type="ECO:0000256" key="1">
    <source>
        <dbReference type="SAM" id="MobiDB-lite"/>
    </source>
</evidence>
<gene>
    <name evidence="2" type="ORF">FSCOSCO3_A005345</name>
</gene>
<name>A0AAV1QFU8_SCOSC</name>
<dbReference type="EMBL" id="CAWUFR010001256">
    <property type="protein sequence ID" value="CAK6983287.1"/>
    <property type="molecule type" value="Genomic_DNA"/>
</dbReference>
<protein>
    <submittedName>
        <fullName evidence="2">Uncharacterized protein LOC128357691</fullName>
    </submittedName>
</protein>